<accession>A0A444ZC87</accession>
<evidence type="ECO:0000313" key="13">
    <source>
        <dbReference type="Proteomes" id="UP000289738"/>
    </source>
</evidence>
<evidence type="ECO:0000313" key="12">
    <source>
        <dbReference type="EMBL" id="RYR11708.1"/>
    </source>
</evidence>
<dbReference type="GO" id="GO:0098552">
    <property type="term" value="C:side of membrane"/>
    <property type="evidence" value="ECO:0007669"/>
    <property type="project" value="UniProtKB-KW"/>
</dbReference>
<evidence type="ECO:0000256" key="9">
    <source>
        <dbReference type="SAM" id="MobiDB-lite"/>
    </source>
</evidence>
<evidence type="ECO:0000259" key="11">
    <source>
        <dbReference type="SMART" id="SM00499"/>
    </source>
</evidence>
<dbReference type="Pfam" id="PF14368">
    <property type="entry name" value="LTP_2"/>
    <property type="match status" value="1"/>
</dbReference>
<keyword evidence="4" id="KW-0472">Membrane</keyword>
<keyword evidence="8" id="KW-0449">Lipoprotein</keyword>
<feature type="compositionally biased region" description="Polar residues" evidence="9">
    <location>
        <begin position="162"/>
        <end position="171"/>
    </location>
</feature>
<evidence type="ECO:0000256" key="8">
    <source>
        <dbReference type="ARBA" id="ARBA00023288"/>
    </source>
</evidence>
<dbReference type="PANTHER" id="PTHR33044">
    <property type="entry name" value="BIFUNCTIONAL INHIBITOR/LIPID-TRANSFER PROTEIN/SEED STORAGE 2S ALBUMIN SUPERFAMILY PROTEIN-RELATED"/>
    <property type="match status" value="1"/>
</dbReference>
<dbReference type="Proteomes" id="UP000289738">
    <property type="component" value="Chromosome B04"/>
</dbReference>
<dbReference type="CDD" id="cd00010">
    <property type="entry name" value="AAI_LTSS"/>
    <property type="match status" value="1"/>
</dbReference>
<keyword evidence="5 10" id="KW-0732">Signal</keyword>
<feature type="signal peptide" evidence="10">
    <location>
        <begin position="1"/>
        <end position="24"/>
    </location>
</feature>
<sequence length="217" mass="23419">MCRVMSDLRLCCSILLVLVGFARCDLAKDRDECAEKLIGLAPCIPYVSGQAKIPTIDCCSGLKVVLDQSKKCICILIKDRNDPNLGITINATLALQLPISCHAPSNISQCVGNSLSLSLSHQIYTYIYRFAAHINCFWILSDLLHLPPNSPDAKVFEGFGKSTKTNTSTPVPSGGAKNGTSSSAQEKSDGGKGNRWHVTGVICVILPTVFISNFFLI</sequence>
<dbReference type="STRING" id="3818.A0A444ZC87"/>
<evidence type="ECO:0000256" key="10">
    <source>
        <dbReference type="SAM" id="SignalP"/>
    </source>
</evidence>
<feature type="domain" description="Bifunctional inhibitor/plant lipid transfer protein/seed storage helical" evidence="11">
    <location>
        <begin position="33"/>
        <end position="110"/>
    </location>
</feature>
<dbReference type="SMART" id="SM00499">
    <property type="entry name" value="AAI"/>
    <property type="match status" value="1"/>
</dbReference>
<comment type="subcellular location">
    <subcellularLocation>
        <location evidence="1">Cell membrane</location>
        <topology evidence="1">Lipid-anchor</topology>
        <topology evidence="1">GPI-anchor</topology>
    </subcellularLocation>
</comment>
<evidence type="ECO:0000256" key="4">
    <source>
        <dbReference type="ARBA" id="ARBA00022622"/>
    </source>
</evidence>
<dbReference type="SUPFAM" id="SSF47699">
    <property type="entry name" value="Bifunctional inhibitor/lipid-transfer protein/seed storage 2S albumin"/>
    <property type="match status" value="1"/>
</dbReference>
<evidence type="ECO:0000256" key="1">
    <source>
        <dbReference type="ARBA" id="ARBA00004609"/>
    </source>
</evidence>
<gene>
    <name evidence="12" type="ORF">Ahy_B04g069230</name>
</gene>
<dbReference type="EMBL" id="SDMP01000014">
    <property type="protein sequence ID" value="RYR11708.1"/>
    <property type="molecule type" value="Genomic_DNA"/>
</dbReference>
<keyword evidence="7" id="KW-0325">Glycoprotein</keyword>
<dbReference type="InterPro" id="IPR016140">
    <property type="entry name" value="Bifunc_inhib/LTP/seed_store"/>
</dbReference>
<feature type="region of interest" description="Disordered" evidence="9">
    <location>
        <begin position="161"/>
        <end position="193"/>
    </location>
</feature>
<keyword evidence="4" id="KW-0336">GPI-anchor</keyword>
<comment type="similarity">
    <text evidence="2">Belongs to the plant LTP family.</text>
</comment>
<protein>
    <recommendedName>
        <fullName evidence="11">Bifunctional inhibitor/plant lipid transfer protein/seed storage helical domain-containing protein</fullName>
    </recommendedName>
</protein>
<proteinExistence type="inferred from homology"/>
<evidence type="ECO:0000256" key="7">
    <source>
        <dbReference type="ARBA" id="ARBA00023180"/>
    </source>
</evidence>
<keyword evidence="6" id="KW-1015">Disulfide bond</keyword>
<feature type="chain" id="PRO_5019236041" description="Bifunctional inhibitor/plant lipid transfer protein/seed storage helical domain-containing protein" evidence="10">
    <location>
        <begin position="25"/>
        <end position="217"/>
    </location>
</feature>
<evidence type="ECO:0000256" key="6">
    <source>
        <dbReference type="ARBA" id="ARBA00023157"/>
    </source>
</evidence>
<evidence type="ECO:0000256" key="5">
    <source>
        <dbReference type="ARBA" id="ARBA00022729"/>
    </source>
</evidence>
<keyword evidence="3" id="KW-1003">Cell membrane</keyword>
<dbReference type="Gene3D" id="1.10.110.10">
    <property type="entry name" value="Plant lipid-transfer and hydrophobic proteins"/>
    <property type="match status" value="1"/>
</dbReference>
<dbReference type="GO" id="GO:0005886">
    <property type="term" value="C:plasma membrane"/>
    <property type="evidence" value="ECO:0007669"/>
    <property type="project" value="UniProtKB-SubCell"/>
</dbReference>
<dbReference type="FunFam" id="1.10.110.10:FF:000001">
    <property type="entry name" value="Bifunctional inhibitor/lipid-transfer protein/seed storage 2S albumin superfamily protein"/>
    <property type="match status" value="1"/>
</dbReference>
<organism evidence="12 13">
    <name type="scientific">Arachis hypogaea</name>
    <name type="common">Peanut</name>
    <dbReference type="NCBI Taxonomy" id="3818"/>
    <lineage>
        <taxon>Eukaryota</taxon>
        <taxon>Viridiplantae</taxon>
        <taxon>Streptophyta</taxon>
        <taxon>Embryophyta</taxon>
        <taxon>Tracheophyta</taxon>
        <taxon>Spermatophyta</taxon>
        <taxon>Magnoliopsida</taxon>
        <taxon>eudicotyledons</taxon>
        <taxon>Gunneridae</taxon>
        <taxon>Pentapetalae</taxon>
        <taxon>rosids</taxon>
        <taxon>fabids</taxon>
        <taxon>Fabales</taxon>
        <taxon>Fabaceae</taxon>
        <taxon>Papilionoideae</taxon>
        <taxon>50 kb inversion clade</taxon>
        <taxon>dalbergioids sensu lato</taxon>
        <taxon>Dalbergieae</taxon>
        <taxon>Pterocarpus clade</taxon>
        <taxon>Arachis</taxon>
    </lineage>
</organism>
<comment type="caution">
    <text evidence="12">The sequence shown here is derived from an EMBL/GenBank/DDBJ whole genome shotgun (WGS) entry which is preliminary data.</text>
</comment>
<keyword evidence="13" id="KW-1185">Reference proteome</keyword>
<name>A0A444ZC87_ARAHY</name>
<evidence type="ECO:0000256" key="3">
    <source>
        <dbReference type="ARBA" id="ARBA00022475"/>
    </source>
</evidence>
<reference evidence="12 13" key="1">
    <citation type="submission" date="2019-01" db="EMBL/GenBank/DDBJ databases">
        <title>Sequencing of cultivated peanut Arachis hypogaea provides insights into genome evolution and oil improvement.</title>
        <authorList>
            <person name="Chen X."/>
        </authorList>
    </citation>
    <scope>NUCLEOTIDE SEQUENCE [LARGE SCALE GENOMIC DNA]</scope>
    <source>
        <strain evidence="13">cv. Fuhuasheng</strain>
        <tissue evidence="12">Leaves</tissue>
    </source>
</reference>
<dbReference type="InterPro" id="IPR036312">
    <property type="entry name" value="Bifun_inhib/LTP/seed_sf"/>
</dbReference>
<evidence type="ECO:0000256" key="2">
    <source>
        <dbReference type="ARBA" id="ARBA00009748"/>
    </source>
</evidence>
<dbReference type="InterPro" id="IPR043325">
    <property type="entry name" value="LTSS"/>
</dbReference>
<dbReference type="AlphaFoldDB" id="A0A444ZC87"/>